<comment type="caution">
    <text evidence="4">The sequence shown here is derived from an EMBL/GenBank/DDBJ whole genome shotgun (WGS) entry which is preliminary data.</text>
</comment>
<organism evidence="4 5">
    <name type="scientific">Marinobacter xestospongiae</name>
    <dbReference type="NCBI Taxonomy" id="994319"/>
    <lineage>
        <taxon>Bacteria</taxon>
        <taxon>Pseudomonadati</taxon>
        <taxon>Pseudomonadota</taxon>
        <taxon>Gammaproteobacteria</taxon>
        <taxon>Pseudomonadales</taxon>
        <taxon>Marinobacteraceae</taxon>
        <taxon>Marinobacter</taxon>
    </lineage>
</organism>
<dbReference type="EMBL" id="JAWIIJ010000016">
    <property type="protein sequence ID" value="MDV2080614.1"/>
    <property type="molecule type" value="Genomic_DNA"/>
</dbReference>
<dbReference type="RefSeq" id="WP_316974999.1">
    <property type="nucleotide sequence ID" value="NZ_JAWIIJ010000016.1"/>
</dbReference>
<dbReference type="PROSITE" id="PS51300">
    <property type="entry name" value="NIRD"/>
    <property type="match status" value="1"/>
</dbReference>
<sequence length="123" mass="13381">MTRKTTQWHHLCDVQDLIPESGIAVWTPAGPVAIFYLPHQIPSLYAIGHHDPFSGANVLARGITGDLKGEPVVASPIYKQHFSLRSGVCQEDDSVRVPTFQVLVDGEQVLVEVPATQRADAVA</sequence>
<evidence type="ECO:0000313" key="4">
    <source>
        <dbReference type="EMBL" id="MDV2080614.1"/>
    </source>
</evidence>
<keyword evidence="2" id="KW-0534">Nitrate assimilation</keyword>
<name>A0ABU3W254_9GAMM</name>
<evidence type="ECO:0000256" key="2">
    <source>
        <dbReference type="ARBA" id="ARBA00023063"/>
    </source>
</evidence>
<protein>
    <submittedName>
        <fullName evidence="4">Nitrite reductase small subunit NirD</fullName>
    </submittedName>
</protein>
<dbReference type="NCBIfam" id="TIGR02378">
    <property type="entry name" value="nirD_assim_sml"/>
    <property type="match status" value="1"/>
</dbReference>
<keyword evidence="1" id="KW-0560">Oxidoreductase</keyword>
<dbReference type="CDD" id="cd03529">
    <property type="entry name" value="Rieske_NirD"/>
    <property type="match status" value="1"/>
</dbReference>
<dbReference type="InterPro" id="IPR017881">
    <property type="entry name" value="NirD"/>
</dbReference>
<accession>A0ABU3W254</accession>
<dbReference type="PANTHER" id="PTHR40562">
    <property type="match status" value="1"/>
</dbReference>
<dbReference type="SUPFAM" id="SSF50022">
    <property type="entry name" value="ISP domain"/>
    <property type="match status" value="1"/>
</dbReference>
<evidence type="ECO:0000313" key="5">
    <source>
        <dbReference type="Proteomes" id="UP001269819"/>
    </source>
</evidence>
<dbReference type="InterPro" id="IPR036922">
    <property type="entry name" value="Rieske_2Fe-2S_sf"/>
</dbReference>
<dbReference type="Pfam" id="PF13806">
    <property type="entry name" value="Rieske_2"/>
    <property type="match status" value="1"/>
</dbReference>
<evidence type="ECO:0000256" key="1">
    <source>
        <dbReference type="ARBA" id="ARBA00023002"/>
    </source>
</evidence>
<feature type="domain" description="Rieske-like [2Fe-2S]" evidence="3">
    <location>
        <begin position="7"/>
        <end position="111"/>
    </location>
</feature>
<proteinExistence type="predicted"/>
<gene>
    <name evidence="4" type="primary">nirD</name>
    <name evidence="4" type="ORF">RYS15_18165</name>
</gene>
<reference evidence="4 5" key="1">
    <citation type="submission" date="2023-10" db="EMBL/GenBank/DDBJ databases">
        <title>Characteristics and mechanism of a salt-tolerant marine origin heterotrophic nitrifying- aerobic denitrifying bacteria Marinobacter xestospongiae HN1.</title>
        <authorList>
            <person name="Qi R."/>
        </authorList>
    </citation>
    <scope>NUCLEOTIDE SEQUENCE [LARGE SCALE GENOMIC DNA]</scope>
    <source>
        <strain evidence="4 5">HN1</strain>
    </source>
</reference>
<dbReference type="PANTHER" id="PTHR40562:SF1">
    <property type="entry name" value="NITRITE REDUCTASE (NADH) SMALL SUBUNIT"/>
    <property type="match status" value="1"/>
</dbReference>
<evidence type="ECO:0000259" key="3">
    <source>
        <dbReference type="Pfam" id="PF13806"/>
    </source>
</evidence>
<dbReference type="Proteomes" id="UP001269819">
    <property type="component" value="Unassembled WGS sequence"/>
</dbReference>
<keyword evidence="5" id="KW-1185">Reference proteome</keyword>
<dbReference type="Gene3D" id="2.102.10.10">
    <property type="entry name" value="Rieske [2Fe-2S] iron-sulphur domain"/>
    <property type="match status" value="1"/>
</dbReference>
<dbReference type="InterPro" id="IPR012748">
    <property type="entry name" value="Rieske-like_NirD"/>
</dbReference>